<gene>
    <name evidence="5" type="ORF">CBF32_11990</name>
</gene>
<evidence type="ECO:0000259" key="4">
    <source>
        <dbReference type="PROSITE" id="PS50893"/>
    </source>
</evidence>
<sequence>MIVMKEKKIIELNQVSHVFETSEDALHVIQDISLSIDACEFVCVVGPSGCGKSTLLKMIAGFLKPTLGECFMLGEKIEGPDKKRGVVFQSPTLYPWLTVANNIGYGPKLAKESKKEIEQSVNEYLKEVDLLEFKDRYSFELSGGMKQRVAIGRTLVNNPEVILMDEPFSALDAITRGGMQTMLRKIWKEKKQTVFMITHDIEEALKLGTRIIVMSKNPGKIIYECHVDYTNQIYNNDNYFVEQDSSFHLKKMELYDLIV</sequence>
<dbReference type="AlphaFoldDB" id="A0A429ZYX5"/>
<keyword evidence="6" id="KW-1185">Reference proteome</keyword>
<dbReference type="PANTHER" id="PTHR42788">
    <property type="entry name" value="TAURINE IMPORT ATP-BINDING PROTEIN-RELATED"/>
    <property type="match status" value="1"/>
</dbReference>
<protein>
    <submittedName>
        <fullName evidence="5">ABC transporter ATP-binding protein</fullName>
    </submittedName>
</protein>
<dbReference type="CDD" id="cd03293">
    <property type="entry name" value="ABC_NrtD_SsuB_transporters"/>
    <property type="match status" value="1"/>
</dbReference>
<dbReference type="InterPro" id="IPR017871">
    <property type="entry name" value="ABC_transporter-like_CS"/>
</dbReference>
<dbReference type="InterPro" id="IPR050166">
    <property type="entry name" value="ABC_transporter_ATP-bind"/>
</dbReference>
<name>A0A429ZYX5_9ENTE</name>
<dbReference type="GO" id="GO:0005524">
    <property type="term" value="F:ATP binding"/>
    <property type="evidence" value="ECO:0007669"/>
    <property type="project" value="UniProtKB-KW"/>
</dbReference>
<keyword evidence="3 5" id="KW-0067">ATP-binding</keyword>
<reference evidence="5 6" key="1">
    <citation type="submission" date="2017-05" db="EMBL/GenBank/DDBJ databases">
        <title>Vagococcus spp. assemblies.</title>
        <authorList>
            <person name="Gulvik C.A."/>
        </authorList>
    </citation>
    <scope>NUCLEOTIDE SEQUENCE [LARGE SCALE GENOMIC DNA]</scope>
    <source>
        <strain evidence="5 6">NCFB 2497</strain>
    </source>
</reference>
<dbReference type="PROSITE" id="PS00211">
    <property type="entry name" value="ABC_TRANSPORTER_1"/>
    <property type="match status" value="1"/>
</dbReference>
<dbReference type="Proteomes" id="UP000288197">
    <property type="component" value="Unassembled WGS sequence"/>
</dbReference>
<dbReference type="GO" id="GO:0016887">
    <property type="term" value="F:ATP hydrolysis activity"/>
    <property type="evidence" value="ECO:0007669"/>
    <property type="project" value="InterPro"/>
</dbReference>
<dbReference type="PANTHER" id="PTHR42788:SF13">
    <property type="entry name" value="ALIPHATIC SULFONATES IMPORT ATP-BINDING PROTEIN SSUB"/>
    <property type="match status" value="1"/>
</dbReference>
<feature type="domain" description="ABC transporter" evidence="4">
    <location>
        <begin position="10"/>
        <end position="241"/>
    </location>
</feature>
<evidence type="ECO:0000313" key="6">
    <source>
        <dbReference type="Proteomes" id="UP000288197"/>
    </source>
</evidence>
<dbReference type="Pfam" id="PF00005">
    <property type="entry name" value="ABC_tran"/>
    <property type="match status" value="1"/>
</dbReference>
<evidence type="ECO:0000313" key="5">
    <source>
        <dbReference type="EMBL" id="RST99184.1"/>
    </source>
</evidence>
<dbReference type="EMBL" id="NGJX01000016">
    <property type="protein sequence ID" value="RST99184.1"/>
    <property type="molecule type" value="Genomic_DNA"/>
</dbReference>
<accession>A0A429ZYX5</accession>
<dbReference type="SUPFAM" id="SSF52540">
    <property type="entry name" value="P-loop containing nucleoside triphosphate hydrolases"/>
    <property type="match status" value="1"/>
</dbReference>
<dbReference type="InterPro" id="IPR027417">
    <property type="entry name" value="P-loop_NTPase"/>
</dbReference>
<organism evidence="5 6">
    <name type="scientific">Vagococcus fluvialis</name>
    <dbReference type="NCBI Taxonomy" id="2738"/>
    <lineage>
        <taxon>Bacteria</taxon>
        <taxon>Bacillati</taxon>
        <taxon>Bacillota</taxon>
        <taxon>Bacilli</taxon>
        <taxon>Lactobacillales</taxon>
        <taxon>Enterococcaceae</taxon>
        <taxon>Vagococcus</taxon>
    </lineage>
</organism>
<keyword evidence="1" id="KW-0813">Transport</keyword>
<evidence type="ECO:0000256" key="2">
    <source>
        <dbReference type="ARBA" id="ARBA00022741"/>
    </source>
</evidence>
<evidence type="ECO:0000256" key="1">
    <source>
        <dbReference type="ARBA" id="ARBA00022448"/>
    </source>
</evidence>
<dbReference type="InterPro" id="IPR003593">
    <property type="entry name" value="AAA+_ATPase"/>
</dbReference>
<comment type="caution">
    <text evidence="5">The sequence shown here is derived from an EMBL/GenBank/DDBJ whole genome shotgun (WGS) entry which is preliminary data.</text>
</comment>
<dbReference type="Gene3D" id="3.40.50.300">
    <property type="entry name" value="P-loop containing nucleotide triphosphate hydrolases"/>
    <property type="match status" value="1"/>
</dbReference>
<keyword evidence="2" id="KW-0547">Nucleotide-binding</keyword>
<dbReference type="InterPro" id="IPR003439">
    <property type="entry name" value="ABC_transporter-like_ATP-bd"/>
</dbReference>
<dbReference type="OrthoDB" id="9802264at2"/>
<evidence type="ECO:0000256" key="3">
    <source>
        <dbReference type="ARBA" id="ARBA00022840"/>
    </source>
</evidence>
<dbReference type="SMART" id="SM00382">
    <property type="entry name" value="AAA"/>
    <property type="match status" value="1"/>
</dbReference>
<dbReference type="PROSITE" id="PS50893">
    <property type="entry name" value="ABC_TRANSPORTER_2"/>
    <property type="match status" value="1"/>
</dbReference>
<proteinExistence type="predicted"/>